<feature type="compositionally biased region" description="Low complexity" evidence="1">
    <location>
        <begin position="82"/>
        <end position="105"/>
    </location>
</feature>
<reference evidence="2" key="1">
    <citation type="journal article" date="2022" name="Int. J. Mol. Sci.">
        <title>Draft Genome of Tanacetum Coccineum: Genomic Comparison of Closely Related Tanacetum-Family Plants.</title>
        <authorList>
            <person name="Yamashiro T."/>
            <person name="Shiraishi A."/>
            <person name="Nakayama K."/>
            <person name="Satake H."/>
        </authorList>
    </citation>
    <scope>NUCLEOTIDE SEQUENCE</scope>
</reference>
<gene>
    <name evidence="2" type="ORF">Tco_0681351</name>
</gene>
<feature type="region of interest" description="Disordered" evidence="1">
    <location>
        <begin position="1"/>
        <end position="26"/>
    </location>
</feature>
<name>A0ABQ4XP13_9ASTR</name>
<protein>
    <recommendedName>
        <fullName evidence="4">Reverse transcriptase domain-containing protein</fullName>
    </recommendedName>
</protein>
<evidence type="ECO:0000256" key="1">
    <source>
        <dbReference type="SAM" id="MobiDB-lite"/>
    </source>
</evidence>
<evidence type="ECO:0000313" key="2">
    <source>
        <dbReference type="EMBL" id="GJS66787.1"/>
    </source>
</evidence>
<proteinExistence type="predicted"/>
<feature type="region of interest" description="Disordered" evidence="1">
    <location>
        <begin position="76"/>
        <end position="106"/>
    </location>
</feature>
<feature type="compositionally biased region" description="Basic and acidic residues" evidence="1">
    <location>
        <begin position="1"/>
        <end position="10"/>
    </location>
</feature>
<reference evidence="2" key="2">
    <citation type="submission" date="2022-01" db="EMBL/GenBank/DDBJ databases">
        <authorList>
            <person name="Yamashiro T."/>
            <person name="Shiraishi A."/>
            <person name="Satake H."/>
            <person name="Nakayama K."/>
        </authorList>
    </citation>
    <scope>NUCLEOTIDE SEQUENCE</scope>
</reference>
<evidence type="ECO:0008006" key="4">
    <source>
        <dbReference type="Google" id="ProtNLM"/>
    </source>
</evidence>
<dbReference type="Pfam" id="PF08284">
    <property type="entry name" value="RVP_2"/>
    <property type="match status" value="1"/>
</dbReference>
<sequence>MKESNLRDNRGQQPPFKRQNTSGKNVAKAYTVGNNERKGYAGPLPYCNKCKLHHEGLCTMRCGNCKKVRHQTRGLRDCPKLRNQNRGNQTRNKNGNKTGNQTGGNETTARAYAIGEGGTNPDSNVVMCTFLLNNCYASMLFDSGADSSFVSTTFSASLDVAPTTLTLIIRRTCRWKNFRNKYCS</sequence>
<evidence type="ECO:0000313" key="3">
    <source>
        <dbReference type="Proteomes" id="UP001151760"/>
    </source>
</evidence>
<dbReference type="EMBL" id="BQNB010009674">
    <property type="protein sequence ID" value="GJS66787.1"/>
    <property type="molecule type" value="Genomic_DNA"/>
</dbReference>
<keyword evidence="3" id="KW-1185">Reference proteome</keyword>
<accession>A0ABQ4XP13</accession>
<comment type="caution">
    <text evidence="2">The sequence shown here is derived from an EMBL/GenBank/DDBJ whole genome shotgun (WGS) entry which is preliminary data.</text>
</comment>
<organism evidence="2 3">
    <name type="scientific">Tanacetum coccineum</name>
    <dbReference type="NCBI Taxonomy" id="301880"/>
    <lineage>
        <taxon>Eukaryota</taxon>
        <taxon>Viridiplantae</taxon>
        <taxon>Streptophyta</taxon>
        <taxon>Embryophyta</taxon>
        <taxon>Tracheophyta</taxon>
        <taxon>Spermatophyta</taxon>
        <taxon>Magnoliopsida</taxon>
        <taxon>eudicotyledons</taxon>
        <taxon>Gunneridae</taxon>
        <taxon>Pentapetalae</taxon>
        <taxon>asterids</taxon>
        <taxon>campanulids</taxon>
        <taxon>Asterales</taxon>
        <taxon>Asteraceae</taxon>
        <taxon>Asteroideae</taxon>
        <taxon>Anthemideae</taxon>
        <taxon>Anthemidinae</taxon>
        <taxon>Tanacetum</taxon>
    </lineage>
</organism>
<dbReference type="Proteomes" id="UP001151760">
    <property type="component" value="Unassembled WGS sequence"/>
</dbReference>